<dbReference type="SMART" id="SM00345">
    <property type="entry name" value="HTH_GNTR"/>
    <property type="match status" value="1"/>
</dbReference>
<dbReference type="InterPro" id="IPR000524">
    <property type="entry name" value="Tscrpt_reg_HTH_GntR"/>
</dbReference>
<gene>
    <name evidence="5" type="ORF">ACFPTP_16180</name>
</gene>
<dbReference type="InterPro" id="IPR008920">
    <property type="entry name" value="TF_FadR/GntR_C"/>
</dbReference>
<dbReference type="SUPFAM" id="SSF46785">
    <property type="entry name" value="Winged helix' DNA-binding domain"/>
    <property type="match status" value="1"/>
</dbReference>
<feature type="domain" description="HTH gntR-type" evidence="4">
    <location>
        <begin position="10"/>
        <end position="77"/>
    </location>
</feature>
<evidence type="ECO:0000313" key="5">
    <source>
        <dbReference type="EMBL" id="MFC5604774.1"/>
    </source>
</evidence>
<dbReference type="Pfam" id="PF00392">
    <property type="entry name" value="GntR"/>
    <property type="match status" value="1"/>
</dbReference>
<dbReference type="SUPFAM" id="SSF48008">
    <property type="entry name" value="GntR ligand-binding domain-like"/>
    <property type="match status" value="1"/>
</dbReference>
<evidence type="ECO:0000259" key="4">
    <source>
        <dbReference type="PROSITE" id="PS50949"/>
    </source>
</evidence>
<dbReference type="InterPro" id="IPR036390">
    <property type="entry name" value="WH_DNA-bd_sf"/>
</dbReference>
<evidence type="ECO:0000313" key="6">
    <source>
        <dbReference type="Proteomes" id="UP001596071"/>
    </source>
</evidence>
<dbReference type="RefSeq" id="WP_381446932.1">
    <property type="nucleotide sequence ID" value="NZ_JBHSNP010000029.1"/>
</dbReference>
<name>A0ABW0U2J3_9BACL</name>
<comment type="caution">
    <text evidence="5">The sequence shown here is derived from an EMBL/GenBank/DDBJ whole genome shotgun (WGS) entry which is preliminary data.</text>
</comment>
<organism evidence="5 6">
    <name type="scientific">Sporosarcina koreensis</name>
    <dbReference type="NCBI Taxonomy" id="334735"/>
    <lineage>
        <taxon>Bacteria</taxon>
        <taxon>Bacillati</taxon>
        <taxon>Bacillota</taxon>
        <taxon>Bacilli</taxon>
        <taxon>Bacillales</taxon>
        <taxon>Caryophanaceae</taxon>
        <taxon>Sporosarcina</taxon>
    </lineage>
</organism>
<dbReference type="PANTHER" id="PTHR43537:SF24">
    <property type="entry name" value="GLUCONATE OPERON TRANSCRIPTIONAL REPRESSOR"/>
    <property type="match status" value="1"/>
</dbReference>
<dbReference type="Gene3D" id="1.10.10.10">
    <property type="entry name" value="Winged helix-like DNA-binding domain superfamily/Winged helix DNA-binding domain"/>
    <property type="match status" value="1"/>
</dbReference>
<keyword evidence="1" id="KW-0805">Transcription regulation</keyword>
<proteinExistence type="predicted"/>
<keyword evidence="3" id="KW-0804">Transcription</keyword>
<dbReference type="Gene3D" id="1.20.120.530">
    <property type="entry name" value="GntR ligand-binding domain-like"/>
    <property type="match status" value="1"/>
</dbReference>
<dbReference type="InterPro" id="IPR011711">
    <property type="entry name" value="GntR_C"/>
</dbReference>
<dbReference type="PANTHER" id="PTHR43537">
    <property type="entry name" value="TRANSCRIPTIONAL REGULATOR, GNTR FAMILY"/>
    <property type="match status" value="1"/>
</dbReference>
<dbReference type="InterPro" id="IPR036388">
    <property type="entry name" value="WH-like_DNA-bd_sf"/>
</dbReference>
<keyword evidence="6" id="KW-1185">Reference proteome</keyword>
<sequence>MRKMTNDKRLSSSDIAYKEIKRRIIEWIFIPEQQLVEEELSTDLEVSRTPLRQALYRLELEGLIIKKPNGRMHVAPISLNEAEEVYKVREVLEGLLAREATEQMSEEVLQQLEDILHLMKLAADQGRNEHTVKYGSEFHALLYALSANETAKRFLLQVDSLIERYRRLGGYKNPAYVPAIPVQEHEAILELIRSGDGVGVENEMREHIKRNLEVTKDTLKLYLHDEQ</sequence>
<evidence type="ECO:0000256" key="2">
    <source>
        <dbReference type="ARBA" id="ARBA00023125"/>
    </source>
</evidence>
<keyword evidence="2" id="KW-0238">DNA-binding</keyword>
<evidence type="ECO:0000256" key="3">
    <source>
        <dbReference type="ARBA" id="ARBA00023163"/>
    </source>
</evidence>
<protein>
    <submittedName>
        <fullName evidence="5">GntR family transcriptional regulator</fullName>
    </submittedName>
</protein>
<reference evidence="6" key="1">
    <citation type="journal article" date="2019" name="Int. J. Syst. Evol. Microbiol.">
        <title>The Global Catalogue of Microorganisms (GCM) 10K type strain sequencing project: providing services to taxonomists for standard genome sequencing and annotation.</title>
        <authorList>
            <consortium name="The Broad Institute Genomics Platform"/>
            <consortium name="The Broad Institute Genome Sequencing Center for Infectious Disease"/>
            <person name="Wu L."/>
            <person name="Ma J."/>
        </authorList>
    </citation>
    <scope>NUCLEOTIDE SEQUENCE [LARGE SCALE GENOMIC DNA]</scope>
    <source>
        <strain evidence="6">KACC 11299</strain>
    </source>
</reference>
<dbReference type="SMART" id="SM00895">
    <property type="entry name" value="FCD"/>
    <property type="match status" value="1"/>
</dbReference>
<dbReference type="Proteomes" id="UP001596071">
    <property type="component" value="Unassembled WGS sequence"/>
</dbReference>
<accession>A0ABW0U2J3</accession>
<dbReference type="PRINTS" id="PR00035">
    <property type="entry name" value="HTHGNTR"/>
</dbReference>
<dbReference type="EMBL" id="JBHSNP010000029">
    <property type="protein sequence ID" value="MFC5604774.1"/>
    <property type="molecule type" value="Genomic_DNA"/>
</dbReference>
<dbReference type="PROSITE" id="PS50949">
    <property type="entry name" value="HTH_GNTR"/>
    <property type="match status" value="1"/>
</dbReference>
<evidence type="ECO:0000256" key="1">
    <source>
        <dbReference type="ARBA" id="ARBA00023015"/>
    </source>
</evidence>
<dbReference type="Pfam" id="PF07729">
    <property type="entry name" value="FCD"/>
    <property type="match status" value="1"/>
</dbReference>